<dbReference type="EMBL" id="HBUF01300015">
    <property type="protein sequence ID" value="CAG6690879.1"/>
    <property type="molecule type" value="Transcribed_RNA"/>
</dbReference>
<feature type="region of interest" description="Disordered" evidence="1">
    <location>
        <begin position="363"/>
        <end position="392"/>
    </location>
</feature>
<feature type="region of interest" description="Disordered" evidence="1">
    <location>
        <begin position="158"/>
        <end position="228"/>
    </location>
</feature>
<feature type="compositionally biased region" description="Basic and acidic residues" evidence="1">
    <location>
        <begin position="364"/>
        <end position="374"/>
    </location>
</feature>
<proteinExistence type="predicted"/>
<evidence type="ECO:0000256" key="1">
    <source>
        <dbReference type="SAM" id="MobiDB-lite"/>
    </source>
</evidence>
<reference evidence="2" key="1">
    <citation type="submission" date="2021-05" db="EMBL/GenBank/DDBJ databases">
        <authorList>
            <person name="Alioto T."/>
            <person name="Alioto T."/>
            <person name="Gomez Garrido J."/>
        </authorList>
    </citation>
    <scope>NUCLEOTIDE SEQUENCE</scope>
</reference>
<dbReference type="AlphaFoldDB" id="A0A8D8TMX5"/>
<organism evidence="2">
    <name type="scientific">Cacopsylla melanoneura</name>
    <dbReference type="NCBI Taxonomy" id="428564"/>
    <lineage>
        <taxon>Eukaryota</taxon>
        <taxon>Metazoa</taxon>
        <taxon>Ecdysozoa</taxon>
        <taxon>Arthropoda</taxon>
        <taxon>Hexapoda</taxon>
        <taxon>Insecta</taxon>
        <taxon>Pterygota</taxon>
        <taxon>Neoptera</taxon>
        <taxon>Paraneoptera</taxon>
        <taxon>Hemiptera</taxon>
        <taxon>Sternorrhyncha</taxon>
        <taxon>Psylloidea</taxon>
        <taxon>Psyllidae</taxon>
        <taxon>Psyllinae</taxon>
        <taxon>Cacopsylla</taxon>
    </lineage>
</organism>
<feature type="compositionally biased region" description="Basic and acidic residues" evidence="1">
    <location>
        <begin position="167"/>
        <end position="195"/>
    </location>
</feature>
<dbReference type="EMBL" id="HBUF01300013">
    <property type="protein sequence ID" value="CAG6690873.1"/>
    <property type="molecule type" value="Transcribed_RNA"/>
</dbReference>
<evidence type="ECO:0000313" key="2">
    <source>
        <dbReference type="EMBL" id="CAG6690879.1"/>
    </source>
</evidence>
<sequence>MRETEDPGPDLDQGKVVLARVVQMEIRRKREDAGVAALPLLLIAVGKQREERDRARLPRRVAVRLAVNVRIRRRKVTLRSRRRRIRCRRREVIGARRTRPGMIVTRTETEIGSRLGGAVLLRLPRGAGAAPPPHRARHVAPRAARVIGNEPVIVLASARDNASASSGRERGRGLRDRRKERDRSSASVRRDVSVRRKEKRRGSGSASEKRRRRIRLADGNTRVRPNRTSAGPALEVRTRGNLAGLGAMTETKTGARSLEVRQTGPGVTTRERNRGARTGNGLVVRWTLNEDREVQTLGKGREVRIRENVLEAMTGERSLEVRWILESGPLEARRILESGLREVRIRESGLLEVRIRESAPNLRHRPDLRNETSLHARGPVHPPRQAKARIKPFPKSGPPHLLILRLRILIRIRPALPHLR</sequence>
<name>A0A8D8TMX5_9HEMI</name>
<protein>
    <submittedName>
        <fullName evidence="2">Uncharacterized protein</fullName>
    </submittedName>
</protein>
<accession>A0A8D8TMX5</accession>